<dbReference type="EMBL" id="SSTD01001237">
    <property type="protein sequence ID" value="TYK29830.1"/>
    <property type="molecule type" value="Genomic_DNA"/>
</dbReference>
<protein>
    <submittedName>
        <fullName evidence="1">Ty3-gypsy retrotransposon protein</fullName>
    </submittedName>
</protein>
<dbReference type="Proteomes" id="UP000321947">
    <property type="component" value="Unassembled WGS sequence"/>
</dbReference>
<sequence>MRTHETAELSKIPLVRADDKEKVGLQKNQMQQSISVVSLSVQQLQDMITSSIRAQYGGPQQTSFMYSKPCTKRINDLRMPVGYQPLKSNNSTERAIQSNTLVTLLKHAKTQDQEETN</sequence>
<gene>
    <name evidence="1" type="ORF">E5676_scaffold208G00610</name>
</gene>
<evidence type="ECO:0000313" key="2">
    <source>
        <dbReference type="Proteomes" id="UP000321947"/>
    </source>
</evidence>
<dbReference type="PANTHER" id="PTHR33437:SF2">
    <property type="entry name" value="OS06G0361200 PROTEIN"/>
    <property type="match status" value="1"/>
</dbReference>
<reference evidence="1 2" key="1">
    <citation type="submission" date="2019-08" db="EMBL/GenBank/DDBJ databases">
        <title>Draft genome sequences of two oriental melons (Cucumis melo L. var makuwa).</title>
        <authorList>
            <person name="Kwon S.-Y."/>
        </authorList>
    </citation>
    <scope>NUCLEOTIDE SEQUENCE [LARGE SCALE GENOMIC DNA]</scope>
    <source>
        <strain evidence="2">cv. Chang Bougi</strain>
        <tissue evidence="1">Leaf</tissue>
    </source>
</reference>
<accession>A0A5D3E2N2</accession>
<name>A0A5D3E2N2_CUCMM</name>
<organism evidence="1 2">
    <name type="scientific">Cucumis melo var. makuwa</name>
    <name type="common">Oriental melon</name>
    <dbReference type="NCBI Taxonomy" id="1194695"/>
    <lineage>
        <taxon>Eukaryota</taxon>
        <taxon>Viridiplantae</taxon>
        <taxon>Streptophyta</taxon>
        <taxon>Embryophyta</taxon>
        <taxon>Tracheophyta</taxon>
        <taxon>Spermatophyta</taxon>
        <taxon>Magnoliopsida</taxon>
        <taxon>eudicotyledons</taxon>
        <taxon>Gunneridae</taxon>
        <taxon>Pentapetalae</taxon>
        <taxon>rosids</taxon>
        <taxon>fabids</taxon>
        <taxon>Cucurbitales</taxon>
        <taxon>Cucurbitaceae</taxon>
        <taxon>Benincaseae</taxon>
        <taxon>Cucumis</taxon>
    </lineage>
</organism>
<dbReference type="AlphaFoldDB" id="A0A5D3E2N2"/>
<dbReference type="PANTHER" id="PTHR33437">
    <property type="entry name" value="OS06G0361200 PROTEIN"/>
    <property type="match status" value="1"/>
</dbReference>
<comment type="caution">
    <text evidence="1">The sequence shown here is derived from an EMBL/GenBank/DDBJ whole genome shotgun (WGS) entry which is preliminary data.</text>
</comment>
<proteinExistence type="predicted"/>
<evidence type="ECO:0000313" key="1">
    <source>
        <dbReference type="EMBL" id="TYK29830.1"/>
    </source>
</evidence>